<reference evidence="2 4" key="1">
    <citation type="submission" date="2016-02" db="EMBL/GenBank/DDBJ databases">
        <authorList>
            <consortium name="Pathogen Informatics"/>
        </authorList>
    </citation>
    <scope>NUCLEOTIDE SEQUENCE [LARGE SCALE GENOMIC DNA]</scope>
    <source>
        <strain evidence="2 4">LSS95</strain>
    </source>
</reference>
<feature type="transmembrane region" description="Helical" evidence="1">
    <location>
        <begin position="7"/>
        <end position="25"/>
    </location>
</feature>
<keyword evidence="1" id="KW-0812">Transmembrane</keyword>
<gene>
    <name evidence="2" type="ORF">ERS132457_01166</name>
    <name evidence="3" type="ORF">HO898_09270</name>
</gene>
<evidence type="ECO:0000313" key="3">
    <source>
        <dbReference type="EMBL" id="NQP83900.1"/>
    </source>
</evidence>
<name>A0A0Z8LK43_STRSU</name>
<dbReference type="Proteomes" id="UP000748881">
    <property type="component" value="Unassembled WGS sequence"/>
</dbReference>
<evidence type="ECO:0000313" key="4">
    <source>
        <dbReference type="Proteomes" id="UP000069831"/>
    </source>
</evidence>
<dbReference type="Proteomes" id="UP000069831">
    <property type="component" value="Unassembled WGS sequence"/>
</dbReference>
<keyword evidence="1" id="KW-0472">Membrane</keyword>
<organism evidence="2 4">
    <name type="scientific">Streptococcus suis</name>
    <dbReference type="NCBI Taxonomy" id="1307"/>
    <lineage>
        <taxon>Bacteria</taxon>
        <taxon>Bacillati</taxon>
        <taxon>Bacillota</taxon>
        <taxon>Bacilli</taxon>
        <taxon>Lactobacillales</taxon>
        <taxon>Streptococcaceae</taxon>
        <taxon>Streptococcus</taxon>
    </lineage>
</organism>
<dbReference type="EMBL" id="FIIR01000011">
    <property type="protein sequence ID" value="CYV86999.1"/>
    <property type="molecule type" value="Genomic_DNA"/>
</dbReference>
<evidence type="ECO:0000313" key="2">
    <source>
        <dbReference type="EMBL" id="CYV86999.1"/>
    </source>
</evidence>
<evidence type="ECO:0000256" key="1">
    <source>
        <dbReference type="SAM" id="Phobius"/>
    </source>
</evidence>
<feature type="transmembrane region" description="Helical" evidence="1">
    <location>
        <begin position="40"/>
        <end position="61"/>
    </location>
</feature>
<sequence>MKYGRNFLIIFIVILFVLILIPFGLDQFNQNLGLTYQYDWLSFYGNILGSIVTIWGIRLTLEYDEKQSLIDKKLEYRPILRFSSKCFSDEESGEYRTILNDNSMSDLCKEPSIRQIEKYRELGQNKDGGNDEKLRREFDELSKKLMNIFYVQSRFKLCIENVSDSVAILDKIVMITSKGMSDDNFLKSRLVKKNSSLDIDMEINFFLKKEDVDHIESGIPKIMTVRVEFLDLLRNRYCYALCLQVIKIDQSNIFNRIATIKIDENTILVEPMEL</sequence>
<dbReference type="RefSeq" id="WP_024399962.1">
    <property type="nucleotide sequence ID" value="NZ_CEEK01000065.1"/>
</dbReference>
<keyword evidence="1" id="KW-1133">Transmembrane helix</keyword>
<dbReference type="AlphaFoldDB" id="A0A0Z8LK43"/>
<dbReference type="EMBL" id="JABLKP010000014">
    <property type="protein sequence ID" value="NQP83900.1"/>
    <property type="molecule type" value="Genomic_DNA"/>
</dbReference>
<proteinExistence type="predicted"/>
<accession>A0A0Z8LK43</accession>
<reference evidence="3" key="2">
    <citation type="submission" date="2020-05" db="EMBL/GenBank/DDBJ databases">
        <title>Linking phenotype, genotype and ecology: antimicrobial resistance in the zoonotic pathogen Streptococcus suis.</title>
        <authorList>
            <person name="Hadjirin N.F."/>
            <person name="Miller E.L."/>
            <person name="Murray G.R."/>
            <person name="Yen P.L.K."/>
            <person name="Phuc H.D."/>
            <person name="Wileman T.M."/>
            <person name="Hernandez-Garcia J."/>
            <person name="Williamson S.M."/>
            <person name="Parkhill J."/>
            <person name="Maskell D.J."/>
            <person name="Zhou R."/>
            <person name="Fittipaldi N."/>
            <person name="Gottschalk M."/>
            <person name="Tucker A.D.W."/>
            <person name="Hoa N.T."/>
            <person name="Welch J."/>
            <person name="Weinert L.A."/>
        </authorList>
    </citation>
    <scope>NUCLEOTIDE SEQUENCE</scope>
    <source>
        <strain evidence="3">TMW_SS111</strain>
    </source>
</reference>
<protein>
    <submittedName>
        <fullName evidence="2">Uncharacterized protein</fullName>
    </submittedName>
</protein>